<dbReference type="InterPro" id="IPR004154">
    <property type="entry name" value="Anticodon-bd"/>
</dbReference>
<dbReference type="Gene3D" id="3.30.980.10">
    <property type="entry name" value="Threonyl-trna Synthetase, Chain A, domain 2"/>
    <property type="match status" value="1"/>
</dbReference>
<dbReference type="InterPro" id="IPR004095">
    <property type="entry name" value="TGS"/>
</dbReference>
<dbReference type="SUPFAM" id="SSF55681">
    <property type="entry name" value="Class II aaRS and biotin synthetases"/>
    <property type="match status" value="1"/>
</dbReference>
<dbReference type="Gene3D" id="3.30.930.10">
    <property type="entry name" value="Bira Bifunctional Protein, Domain 2"/>
    <property type="match status" value="1"/>
</dbReference>
<protein>
    <recommendedName>
        <fullName evidence="3">threonine--tRNA ligase</fullName>
        <ecNumber evidence="3">6.1.1.3</ecNumber>
    </recommendedName>
    <alternativeName>
        <fullName evidence="10">Threonyl-tRNA synthetase</fullName>
    </alternativeName>
</protein>
<dbReference type="NCBIfam" id="TIGR00418">
    <property type="entry name" value="thrS"/>
    <property type="match status" value="1"/>
</dbReference>
<dbReference type="FunFam" id="3.30.980.10:FF:000003">
    <property type="entry name" value="Threonine--tRNA ligase, cytoplasmic"/>
    <property type="match status" value="1"/>
</dbReference>
<dbReference type="EC" id="6.1.1.3" evidence="3"/>
<dbReference type="Pfam" id="PF03129">
    <property type="entry name" value="HGTP_anticodon"/>
    <property type="match status" value="1"/>
</dbReference>
<dbReference type="AlphaFoldDB" id="A0A068Y0I8"/>
<dbReference type="CDD" id="cd01667">
    <property type="entry name" value="TGS_ThrRS"/>
    <property type="match status" value="1"/>
</dbReference>
<dbReference type="InterPro" id="IPR018163">
    <property type="entry name" value="Thr/Ala-tRNA-synth_IIc_edit"/>
</dbReference>
<dbReference type="FunFam" id="3.10.20.30:FF:000006">
    <property type="entry name" value="Threonine--tRNA ligase, cytoplasmic"/>
    <property type="match status" value="1"/>
</dbReference>
<evidence type="ECO:0000313" key="15">
    <source>
        <dbReference type="Proteomes" id="UP000017246"/>
    </source>
</evidence>
<dbReference type="InterPro" id="IPR045864">
    <property type="entry name" value="aa-tRNA-synth_II/BPL/LPL"/>
</dbReference>
<feature type="domain" description="TGS" evidence="13">
    <location>
        <begin position="70"/>
        <end position="132"/>
    </location>
</feature>
<dbReference type="FunFam" id="3.40.50.800:FF:000003">
    <property type="entry name" value="Threonine--tRNA ligase 2, cytoplasmic"/>
    <property type="match status" value="1"/>
</dbReference>
<accession>A0A068Y0I8</accession>
<evidence type="ECO:0000256" key="7">
    <source>
        <dbReference type="ARBA" id="ARBA00022840"/>
    </source>
</evidence>
<dbReference type="Pfam" id="PF00587">
    <property type="entry name" value="tRNA-synt_2b"/>
    <property type="match status" value="1"/>
</dbReference>
<dbReference type="EMBL" id="LN902847">
    <property type="protein sequence ID" value="CDS36622.1"/>
    <property type="molecule type" value="Genomic_DNA"/>
</dbReference>
<evidence type="ECO:0000313" key="14">
    <source>
        <dbReference type="EMBL" id="CDS36622.1"/>
    </source>
</evidence>
<dbReference type="InterPro" id="IPR036621">
    <property type="entry name" value="Anticodon-bd_dom_sf"/>
</dbReference>
<evidence type="ECO:0000256" key="4">
    <source>
        <dbReference type="ARBA" id="ARBA00022490"/>
    </source>
</evidence>
<evidence type="ECO:0000256" key="9">
    <source>
        <dbReference type="ARBA" id="ARBA00023146"/>
    </source>
</evidence>
<keyword evidence="5" id="KW-0436">Ligase</keyword>
<dbReference type="Gene3D" id="3.10.20.30">
    <property type="match status" value="1"/>
</dbReference>
<evidence type="ECO:0000259" key="12">
    <source>
        <dbReference type="PROSITE" id="PS50862"/>
    </source>
</evidence>
<dbReference type="Pfam" id="PF07973">
    <property type="entry name" value="tRNA_SAD"/>
    <property type="match status" value="1"/>
</dbReference>
<evidence type="ECO:0000256" key="1">
    <source>
        <dbReference type="ARBA" id="ARBA00004496"/>
    </source>
</evidence>
<keyword evidence="8" id="KW-0648">Protein biosynthesis</keyword>
<evidence type="ECO:0000256" key="2">
    <source>
        <dbReference type="ARBA" id="ARBA00008226"/>
    </source>
</evidence>
<dbReference type="SUPFAM" id="SSF81271">
    <property type="entry name" value="TGS-like"/>
    <property type="match status" value="1"/>
</dbReference>
<dbReference type="PANTHER" id="PTHR11451">
    <property type="entry name" value="THREONINE-TRNA LIGASE"/>
    <property type="match status" value="1"/>
</dbReference>
<dbReference type="SMART" id="SM00863">
    <property type="entry name" value="tRNA_SAD"/>
    <property type="match status" value="1"/>
</dbReference>
<dbReference type="InterPro" id="IPR012676">
    <property type="entry name" value="TGS-like"/>
</dbReference>
<dbReference type="GO" id="GO:0006435">
    <property type="term" value="P:threonyl-tRNA aminoacylation"/>
    <property type="evidence" value="ECO:0007669"/>
    <property type="project" value="InterPro"/>
</dbReference>
<keyword evidence="6" id="KW-0547">Nucleotide-binding</keyword>
<reference evidence="14" key="1">
    <citation type="journal article" date="2013" name="Nature">
        <title>The genomes of four tapeworm species reveal adaptations to parasitism.</title>
        <authorList>
            <person name="Tsai I.J."/>
            <person name="Zarowiecki M."/>
            <person name="Holroyd N."/>
            <person name="Garciarrubio A."/>
            <person name="Sanchez-Flores A."/>
            <person name="Brooks K.L."/>
            <person name="Tracey A."/>
            <person name="Bobes R.J."/>
            <person name="Fragoso G."/>
            <person name="Sciutto E."/>
            <person name="Aslett M."/>
            <person name="Beasley H."/>
            <person name="Bennett H.M."/>
            <person name="Cai J."/>
            <person name="Camicia F."/>
            <person name="Clark R."/>
            <person name="Cucher M."/>
            <person name="De Silva N."/>
            <person name="Day T.A."/>
            <person name="Deplazes P."/>
            <person name="Estrada K."/>
            <person name="Fernandez C."/>
            <person name="Holland P.W."/>
            <person name="Hou J."/>
            <person name="Hu S."/>
            <person name="Huckvale T."/>
            <person name="Hung S.S."/>
            <person name="Kamenetzky L."/>
            <person name="Keane J.A."/>
            <person name="Kiss F."/>
            <person name="Koziol U."/>
            <person name="Lambert O."/>
            <person name="Liu K."/>
            <person name="Luo X."/>
            <person name="Luo Y."/>
            <person name="Macchiaroli N."/>
            <person name="Nichol S."/>
            <person name="Paps J."/>
            <person name="Parkinson J."/>
            <person name="Pouchkina-Stantcheva N."/>
            <person name="Riddiford N."/>
            <person name="Rosenzvit M."/>
            <person name="Salinas G."/>
            <person name="Wasmuth J.D."/>
            <person name="Zamanian M."/>
            <person name="Zheng Y."/>
            <person name="Cai X."/>
            <person name="Soberon X."/>
            <person name="Olson P.D."/>
            <person name="Laclette J.P."/>
            <person name="Brehm K."/>
            <person name="Berriman M."/>
            <person name="Garciarrubio A."/>
            <person name="Bobes R.J."/>
            <person name="Fragoso G."/>
            <person name="Sanchez-Flores A."/>
            <person name="Estrada K."/>
            <person name="Cevallos M.A."/>
            <person name="Morett E."/>
            <person name="Gonzalez V."/>
            <person name="Portillo T."/>
            <person name="Ochoa-Leyva A."/>
            <person name="Jose M.V."/>
            <person name="Sciutto E."/>
            <person name="Landa A."/>
            <person name="Jimenez L."/>
            <person name="Valdes V."/>
            <person name="Carrero J.C."/>
            <person name="Larralde C."/>
            <person name="Morales-Montor J."/>
            <person name="Limon-Lason J."/>
            <person name="Soberon X."/>
            <person name="Laclette J.P."/>
        </authorList>
    </citation>
    <scope>NUCLEOTIDE SEQUENCE [LARGE SCALE GENOMIC DNA]</scope>
</reference>
<dbReference type="GO" id="GO:0004829">
    <property type="term" value="F:threonine-tRNA ligase activity"/>
    <property type="evidence" value="ECO:0007669"/>
    <property type="project" value="UniProtKB-EC"/>
</dbReference>
<evidence type="ECO:0000256" key="8">
    <source>
        <dbReference type="ARBA" id="ARBA00022917"/>
    </source>
</evidence>
<dbReference type="STRING" id="6211.A0A068Y0I8"/>
<keyword evidence="7" id="KW-0067">ATP-binding</keyword>
<dbReference type="HAMAP" id="MF_00184">
    <property type="entry name" value="Thr_tRNA_synth"/>
    <property type="match status" value="1"/>
</dbReference>
<feature type="domain" description="Aminoacyl-transfer RNA synthetases class-II family profile" evidence="12">
    <location>
        <begin position="336"/>
        <end position="610"/>
    </location>
</feature>
<reference evidence="14" key="2">
    <citation type="submission" date="2015-11" db="EMBL/GenBank/DDBJ databases">
        <authorList>
            <person name="Zhang Y."/>
            <person name="Guo Z."/>
        </authorList>
    </citation>
    <scope>NUCLEOTIDE SEQUENCE</scope>
</reference>
<sequence length="720" mass="83030">MSLALVSVLPAFRVVTQFYYRAMASGVCGLSQVISEVSSPPPPEFIAHRERLWQKLKKEYKQFVASQPRLPIEITLRDGSTVPGKAWETRPIDIARNLDKSTADKLVISKVNGKLWDLERPLEGNSTIEFLDFDDKDGQYVFWHSSAHIMGEAMERLYGGHLCYGPPIEEGFYYDMWMEGRQVHPDEYPQLNKLCNSIINEKQPFERLLLSKADLLKMFDYNEFKVRLLNERVTDPKTTVYKCGTLIDLCVGPHVRHTGCIKAITVTKSSSSYWEGRADAESLQRVYGISFPSQQAMKDWKHLQEEAARRDHRKLGIEQKLFFFNELSPGSCFFLPAGAHIYNKLVELMRKEYWKRGFQEVITPNIYDSKLWEISGHWKHYADNMFKVDIEKKIFGLKPMNCPGHCLMFAHELRSHRDLPLRMADFGVLHRNEFSGALTGLTRVRRFQQDDAHIFCREDQIENEIKNAIEFVQHTYGVFGFSFEFFLSTRPEDFMGAVELWDRAEKQLESSLNTSGVKWTLNQGDGAFYGPKIDIVLFDALRRRHQCGTIQLDFQLPERFDLTYQTGDTPSADGECSTILKRPVIIHRAILGSVERFMAILTENFAGKWPFWLNPRQVLVVPVVSALDEYGHKVRNQLHEAGFMVNIDTDPGRTLNKKVRNGQLAQYNFILVVGEKELNNGTVNVRTRENKVLGEHTVEHLIERFKEFCVTKTVSAETEL</sequence>
<dbReference type="InterPro" id="IPR033728">
    <property type="entry name" value="ThrRS_core"/>
</dbReference>
<evidence type="ECO:0000259" key="13">
    <source>
        <dbReference type="PROSITE" id="PS51880"/>
    </source>
</evidence>
<dbReference type="PROSITE" id="PS50862">
    <property type="entry name" value="AA_TRNA_LIGASE_II"/>
    <property type="match status" value="1"/>
</dbReference>
<evidence type="ECO:0000256" key="3">
    <source>
        <dbReference type="ARBA" id="ARBA00013163"/>
    </source>
</evidence>
<organism evidence="14 15">
    <name type="scientific">Echinococcus multilocularis</name>
    <name type="common">Fox tapeworm</name>
    <dbReference type="NCBI Taxonomy" id="6211"/>
    <lineage>
        <taxon>Eukaryota</taxon>
        <taxon>Metazoa</taxon>
        <taxon>Spiralia</taxon>
        <taxon>Lophotrochozoa</taxon>
        <taxon>Platyhelminthes</taxon>
        <taxon>Cestoda</taxon>
        <taxon>Eucestoda</taxon>
        <taxon>Cyclophyllidea</taxon>
        <taxon>Taeniidae</taxon>
        <taxon>Echinococcus</taxon>
    </lineage>
</organism>
<evidence type="ECO:0000256" key="11">
    <source>
        <dbReference type="ARBA" id="ARBA00049515"/>
    </source>
</evidence>
<dbReference type="InterPro" id="IPR012675">
    <property type="entry name" value="Beta-grasp_dom_sf"/>
</dbReference>
<dbReference type="OrthoDB" id="5423599at2759"/>
<dbReference type="OMA" id="WYADGMY"/>
<dbReference type="InterPro" id="IPR002314">
    <property type="entry name" value="aa-tRNA-synt_IIb"/>
</dbReference>
<dbReference type="CDD" id="cd00771">
    <property type="entry name" value="ThrRS_core"/>
    <property type="match status" value="1"/>
</dbReference>
<comment type="catalytic activity">
    <reaction evidence="11">
        <text>tRNA(Thr) + L-threonine + ATP = L-threonyl-tRNA(Thr) + AMP + diphosphate + H(+)</text>
        <dbReference type="Rhea" id="RHEA:24624"/>
        <dbReference type="Rhea" id="RHEA-COMP:9670"/>
        <dbReference type="Rhea" id="RHEA-COMP:9704"/>
        <dbReference type="ChEBI" id="CHEBI:15378"/>
        <dbReference type="ChEBI" id="CHEBI:30616"/>
        <dbReference type="ChEBI" id="CHEBI:33019"/>
        <dbReference type="ChEBI" id="CHEBI:57926"/>
        <dbReference type="ChEBI" id="CHEBI:78442"/>
        <dbReference type="ChEBI" id="CHEBI:78534"/>
        <dbReference type="ChEBI" id="CHEBI:456215"/>
        <dbReference type="EC" id="6.1.1.3"/>
    </reaction>
</comment>
<dbReference type="GO" id="GO:0005524">
    <property type="term" value="F:ATP binding"/>
    <property type="evidence" value="ECO:0007669"/>
    <property type="project" value="UniProtKB-KW"/>
</dbReference>
<dbReference type="InterPro" id="IPR047246">
    <property type="entry name" value="ThrRS_anticodon"/>
</dbReference>
<dbReference type="Pfam" id="PF02824">
    <property type="entry name" value="TGS"/>
    <property type="match status" value="1"/>
</dbReference>
<dbReference type="CDD" id="cd00860">
    <property type="entry name" value="ThrRS_anticodon"/>
    <property type="match status" value="1"/>
</dbReference>
<dbReference type="InterPro" id="IPR012947">
    <property type="entry name" value="tRNA_SAD"/>
</dbReference>
<keyword evidence="15" id="KW-1185">Reference proteome</keyword>
<dbReference type="PANTHER" id="PTHR11451:SF46">
    <property type="entry name" value="THREONINE--TRNA LIGASE"/>
    <property type="match status" value="1"/>
</dbReference>
<keyword evidence="4" id="KW-0963">Cytoplasm</keyword>
<dbReference type="SUPFAM" id="SSF52954">
    <property type="entry name" value="Class II aaRS ABD-related"/>
    <property type="match status" value="1"/>
</dbReference>
<dbReference type="FunFam" id="3.30.930.10:FF:000019">
    <property type="entry name" value="Threonine--tRNA ligase"/>
    <property type="match status" value="1"/>
</dbReference>
<dbReference type="eggNOG" id="KOG1637">
    <property type="taxonomic scope" value="Eukaryota"/>
</dbReference>
<dbReference type="PRINTS" id="PR01047">
    <property type="entry name" value="TRNASYNTHTHR"/>
</dbReference>
<dbReference type="InterPro" id="IPR002320">
    <property type="entry name" value="Thr-tRNA-ligase_IIa"/>
</dbReference>
<dbReference type="Proteomes" id="UP000017246">
    <property type="component" value="Unassembled WGS sequence"/>
</dbReference>
<comment type="subcellular location">
    <subcellularLocation>
        <location evidence="1">Cytoplasm</location>
    </subcellularLocation>
</comment>
<gene>
    <name evidence="14" type="ORF">EmuJ_000375800</name>
</gene>
<comment type="similarity">
    <text evidence="2">Belongs to the class-II aminoacyl-tRNA synthetase family.</text>
</comment>
<name>A0A068Y0I8_ECHMU</name>
<dbReference type="Gene3D" id="3.40.50.800">
    <property type="entry name" value="Anticodon-binding domain"/>
    <property type="match status" value="1"/>
</dbReference>
<evidence type="ECO:0000256" key="10">
    <source>
        <dbReference type="ARBA" id="ARBA00031900"/>
    </source>
</evidence>
<dbReference type="InterPro" id="IPR006195">
    <property type="entry name" value="aa-tRNA-synth_II"/>
</dbReference>
<dbReference type="SUPFAM" id="SSF55186">
    <property type="entry name" value="ThrRS/AlaRS common domain"/>
    <property type="match status" value="1"/>
</dbReference>
<proteinExistence type="inferred from homology"/>
<dbReference type="PROSITE" id="PS51880">
    <property type="entry name" value="TGS"/>
    <property type="match status" value="1"/>
</dbReference>
<keyword evidence="9 14" id="KW-0030">Aminoacyl-tRNA synthetase</keyword>
<evidence type="ECO:0000256" key="5">
    <source>
        <dbReference type="ARBA" id="ARBA00022598"/>
    </source>
</evidence>
<dbReference type="GO" id="GO:0005739">
    <property type="term" value="C:mitochondrion"/>
    <property type="evidence" value="ECO:0007669"/>
    <property type="project" value="TreeGrafter"/>
</dbReference>
<evidence type="ECO:0000256" key="6">
    <source>
        <dbReference type="ARBA" id="ARBA00022741"/>
    </source>
</evidence>